<proteinExistence type="predicted"/>
<protein>
    <submittedName>
        <fullName evidence="2">Uncharacterized protein</fullName>
    </submittedName>
</protein>
<dbReference type="Proteomes" id="UP000735302">
    <property type="component" value="Unassembled WGS sequence"/>
</dbReference>
<evidence type="ECO:0000256" key="1">
    <source>
        <dbReference type="SAM" id="MobiDB-lite"/>
    </source>
</evidence>
<dbReference type="EMBL" id="BLXT01005315">
    <property type="protein sequence ID" value="GFO22106.1"/>
    <property type="molecule type" value="Genomic_DNA"/>
</dbReference>
<keyword evidence="3" id="KW-1185">Reference proteome</keyword>
<accession>A0AAV4BFJ9</accession>
<name>A0AAV4BFJ9_9GAST</name>
<gene>
    <name evidence="2" type="ORF">PoB_004861100</name>
</gene>
<evidence type="ECO:0000313" key="2">
    <source>
        <dbReference type="EMBL" id="GFO22106.1"/>
    </source>
</evidence>
<reference evidence="2 3" key="1">
    <citation type="journal article" date="2021" name="Elife">
        <title>Chloroplast acquisition without the gene transfer in kleptoplastic sea slugs, Plakobranchus ocellatus.</title>
        <authorList>
            <person name="Maeda T."/>
            <person name="Takahashi S."/>
            <person name="Yoshida T."/>
            <person name="Shimamura S."/>
            <person name="Takaki Y."/>
            <person name="Nagai Y."/>
            <person name="Toyoda A."/>
            <person name="Suzuki Y."/>
            <person name="Arimoto A."/>
            <person name="Ishii H."/>
            <person name="Satoh N."/>
            <person name="Nishiyama T."/>
            <person name="Hasebe M."/>
            <person name="Maruyama T."/>
            <person name="Minagawa J."/>
            <person name="Obokata J."/>
            <person name="Shigenobu S."/>
        </authorList>
    </citation>
    <scope>NUCLEOTIDE SEQUENCE [LARGE SCALE GENOMIC DNA]</scope>
</reference>
<evidence type="ECO:0000313" key="3">
    <source>
        <dbReference type="Proteomes" id="UP000735302"/>
    </source>
</evidence>
<feature type="region of interest" description="Disordered" evidence="1">
    <location>
        <begin position="84"/>
        <end position="142"/>
    </location>
</feature>
<comment type="caution">
    <text evidence="2">The sequence shown here is derived from an EMBL/GenBank/DDBJ whole genome shotgun (WGS) entry which is preliminary data.</text>
</comment>
<sequence length="169" mass="18200">MEQESYLIRGVGGTDDSESALRFVAGSSPATGALIWLKEALYTRHQVKLGVELITGNESYPKHKRRSVDATVVSESVLRYSGNFSVASSSPSPTPWPDGGRPESLRSPYCGTAIQSCPQQGDLKFSGPPSIQDTDGEATERSTENVKAVLLFAVPPTPPKVCQPENEFD</sequence>
<dbReference type="AlphaFoldDB" id="A0AAV4BFJ9"/>
<organism evidence="2 3">
    <name type="scientific">Plakobranchus ocellatus</name>
    <dbReference type="NCBI Taxonomy" id="259542"/>
    <lineage>
        <taxon>Eukaryota</taxon>
        <taxon>Metazoa</taxon>
        <taxon>Spiralia</taxon>
        <taxon>Lophotrochozoa</taxon>
        <taxon>Mollusca</taxon>
        <taxon>Gastropoda</taxon>
        <taxon>Heterobranchia</taxon>
        <taxon>Euthyneura</taxon>
        <taxon>Panpulmonata</taxon>
        <taxon>Sacoglossa</taxon>
        <taxon>Placobranchoidea</taxon>
        <taxon>Plakobranchidae</taxon>
        <taxon>Plakobranchus</taxon>
    </lineage>
</organism>